<comment type="subunit">
    <text evidence="10">Component of the Golgi-associated retrograde protein (GARP) complex, also called VFT (VPS fifty-three) complex, composed of VPS51, VPS52, VPS53 and VPS54. EIPR1 interacts with GARP complex and mediates its recruitment to the trans-Golgi network. Interacts with VPS51 in an EIPR1-independent manner.</text>
</comment>
<dbReference type="CTD" id="51542"/>
<evidence type="ECO:0000256" key="5">
    <source>
        <dbReference type="ARBA" id="ARBA00022553"/>
    </source>
</evidence>
<dbReference type="GO" id="GO:0019905">
    <property type="term" value="F:syntaxin binding"/>
    <property type="evidence" value="ECO:0007669"/>
    <property type="project" value="TreeGrafter"/>
</dbReference>
<evidence type="ECO:0000256" key="7">
    <source>
        <dbReference type="ARBA" id="ARBA00023034"/>
    </source>
</evidence>
<protein>
    <recommendedName>
        <fullName evidence="3">Vacuolar protein sorting-associated protein 54</fullName>
    </recommendedName>
</protein>
<evidence type="ECO:0000256" key="10">
    <source>
        <dbReference type="ARBA" id="ARBA00063265"/>
    </source>
</evidence>
<evidence type="ECO:0000256" key="4">
    <source>
        <dbReference type="ARBA" id="ARBA00022448"/>
    </source>
</evidence>
<evidence type="ECO:0000256" key="9">
    <source>
        <dbReference type="ARBA" id="ARBA00058043"/>
    </source>
</evidence>
<dbReference type="Pfam" id="PF07928">
    <property type="entry name" value="Vps54"/>
    <property type="match status" value="1"/>
</dbReference>
<evidence type="ECO:0000313" key="14">
    <source>
        <dbReference type="Proteomes" id="UP001318040"/>
    </source>
</evidence>
<gene>
    <name evidence="15" type="primary">VPS54</name>
</gene>
<keyword evidence="7" id="KW-0333">Golgi apparatus</keyword>
<dbReference type="GO" id="GO:0005829">
    <property type="term" value="C:cytosol"/>
    <property type="evidence" value="ECO:0007669"/>
    <property type="project" value="GOC"/>
</dbReference>
<evidence type="ECO:0000313" key="15">
    <source>
        <dbReference type="RefSeq" id="XP_032820811.1"/>
    </source>
</evidence>
<dbReference type="KEGG" id="pmrn:116948340"/>
<dbReference type="PANTHER" id="PTHR12965">
    <property type="entry name" value="VACUOLAR PROTEIN SORTING 54"/>
    <property type="match status" value="1"/>
</dbReference>
<sequence>MASGRQGHPSTAPAASAAALARGRATEELGKGGVVAAAAARAKALHPSRSLPDVCPNDSSVPRGQDGLREARDGPSVVTDQHKWTVYHSKVNLPAALNDPRRAKRESDFFTKTWGLEFTEVPVQPSPHLPEVTREDFEKYLSSTSKCYAVHQKCQATCPQKDEVDRVLDAVSCTHGKQQSDLEQVPKMFLKPDFALEDPATFNTVLPWSQFGGAQQRVGARNAPAVPDGFSSRLLQEKLSHYLDVVEVNLARQISLRSDAFFQAMESQRDVQEHLRRAALTVRSLRSLVGRVDTVLASGSLRVLRLATARRNAASLHGKLKLMAAVQQTQPTVQLLLSTAEYSGALDLIATTQEVLQQELQGVHSFRHLGSQLCELEKLIDKMMVEEICRYAEVDLNRTLQEGEAVLEEERLVSLVFGLLRQRRLDFLDMYNDRIVMAVRNIVKQTVMEAVSQVDEIDTEIVTKLADQIRLMIFPLWLDLLQKVFSNLLVFLRRVKATLNVMRDVVHMALERAYERARELEERTRPPSHGPSQRSHNSAERSDLPVLECRPGGELPHVGQQEDAAGGGDTPSSGSASDTDQTTDSSASCDQALASSKAHEGLQLQLLGEELRLSVLELERVSSSVQELLHSTSDCCHDRCVKFIMARARQDGSLERLSPAEFVALSQAVEGFVAASEEISGRKSTSLRGALQSQASRFVQRFHEERRTKLSLLLDNERWKQADVPAEFQQLVDSMAGGVIALSEKKPAASQDKKLADYLFVDGQKYTVVSTVLLLIRMVLEYCQCVEDIPSVTTDMLPRLTDLLKHFNSRSCQLVLGAGALQVVGLKTITTKNLALASRCLQLILQYIPLIRAHFEARLQPKQYNMLRHFDHMTKDYSDHIGEISAKLVAIMDSMCEKLLFRYEVKAPVPSACFRNVSKQMAKMHEAVCELLPNEQVQLLFLRINACFKQHLKGQLSRLGVVSDGGPQHGLVTSDLAFYVGNLRGLKGLEQLDLNLTEIWEQKRSGVPRSEQW</sequence>
<dbReference type="AlphaFoldDB" id="A0AAJ7TML5"/>
<dbReference type="Proteomes" id="UP001318040">
    <property type="component" value="Chromosome 33"/>
</dbReference>
<feature type="domain" description="Vacuolar protein sorting-associated protein 54 C-terminal" evidence="12">
    <location>
        <begin position="764"/>
        <end position="893"/>
    </location>
</feature>
<accession>A0AAJ7TML5</accession>
<dbReference type="Gene3D" id="6.10.250.860">
    <property type="match status" value="1"/>
</dbReference>
<comment type="subcellular location">
    <subcellularLocation>
        <location evidence="1">Golgi apparatus</location>
        <location evidence="1">trans-Golgi network</location>
    </subcellularLocation>
</comment>
<reference evidence="15" key="1">
    <citation type="submission" date="2025-08" db="UniProtKB">
        <authorList>
            <consortium name="RefSeq"/>
        </authorList>
    </citation>
    <scope>IDENTIFICATION</scope>
    <source>
        <tissue evidence="15">Sperm</tissue>
    </source>
</reference>
<keyword evidence="5" id="KW-0597">Phosphoprotein</keyword>
<organism evidence="14 15">
    <name type="scientific">Petromyzon marinus</name>
    <name type="common">Sea lamprey</name>
    <dbReference type="NCBI Taxonomy" id="7757"/>
    <lineage>
        <taxon>Eukaryota</taxon>
        <taxon>Metazoa</taxon>
        <taxon>Chordata</taxon>
        <taxon>Craniata</taxon>
        <taxon>Vertebrata</taxon>
        <taxon>Cyclostomata</taxon>
        <taxon>Hyperoartia</taxon>
        <taxon>Petromyzontiformes</taxon>
        <taxon>Petromyzontidae</taxon>
        <taxon>Petromyzon</taxon>
    </lineage>
</organism>
<dbReference type="GO" id="GO:0042147">
    <property type="term" value="P:retrograde transport, endosome to Golgi"/>
    <property type="evidence" value="ECO:0007669"/>
    <property type="project" value="InterPro"/>
</dbReference>
<dbReference type="GO" id="GO:0006896">
    <property type="term" value="P:Golgi to vacuole transport"/>
    <property type="evidence" value="ECO:0007669"/>
    <property type="project" value="TreeGrafter"/>
</dbReference>
<evidence type="ECO:0000256" key="3">
    <source>
        <dbReference type="ARBA" id="ARBA00017665"/>
    </source>
</evidence>
<proteinExistence type="inferred from homology"/>
<keyword evidence="4" id="KW-0813">Transport</keyword>
<evidence type="ECO:0000259" key="12">
    <source>
        <dbReference type="Pfam" id="PF07928"/>
    </source>
</evidence>
<feature type="region of interest" description="Disordered" evidence="11">
    <location>
        <begin position="519"/>
        <end position="592"/>
    </location>
</feature>
<evidence type="ECO:0000256" key="8">
    <source>
        <dbReference type="ARBA" id="ARBA00023054"/>
    </source>
</evidence>
<keyword evidence="6" id="KW-0653">Protein transport</keyword>
<evidence type="ECO:0000256" key="1">
    <source>
        <dbReference type="ARBA" id="ARBA00004601"/>
    </source>
</evidence>
<keyword evidence="8" id="KW-0175">Coiled coil</keyword>
<dbReference type="Gene3D" id="1.20.1280.130">
    <property type="match status" value="1"/>
</dbReference>
<evidence type="ECO:0000256" key="11">
    <source>
        <dbReference type="SAM" id="MobiDB-lite"/>
    </source>
</evidence>
<feature type="domain" description="Vacuolar protein sorting-associated protein 54 N-terminal" evidence="13">
    <location>
        <begin position="237"/>
        <end position="409"/>
    </location>
</feature>
<evidence type="ECO:0000256" key="2">
    <source>
        <dbReference type="ARBA" id="ARBA00009150"/>
    </source>
</evidence>
<dbReference type="InterPro" id="IPR019515">
    <property type="entry name" value="VPS54_N"/>
</dbReference>
<dbReference type="PANTHER" id="PTHR12965:SF0">
    <property type="entry name" value="VACUOLAR PROTEIN SORTING-ASSOCIATED PROTEIN 54"/>
    <property type="match status" value="1"/>
</dbReference>
<keyword evidence="14" id="KW-1185">Reference proteome</keyword>
<comment type="function">
    <text evidence="9">Acts as a component of the GARP complex that is involved in retrograde transport from early and late endosomes to the trans-Golgi network (TGN). The GARP complex is required for the maintenance of the cycling of mannose 6-phosphate receptors between the TGN and endosomes, this cycling is necessary for proper lysosomal sorting of acid hydrolases such as CTSD. Within the GARP complex, required to tether the complex to the TGN. Not involved in endocytic recycling.</text>
</comment>
<dbReference type="InterPro" id="IPR012501">
    <property type="entry name" value="Vps54_C"/>
</dbReference>
<evidence type="ECO:0000256" key="6">
    <source>
        <dbReference type="ARBA" id="ARBA00022927"/>
    </source>
</evidence>
<dbReference type="RefSeq" id="XP_032820811.1">
    <property type="nucleotide sequence ID" value="XM_032964920.1"/>
</dbReference>
<dbReference type="Pfam" id="PF10475">
    <property type="entry name" value="Vps54_N"/>
    <property type="match status" value="1"/>
</dbReference>
<feature type="region of interest" description="Disordered" evidence="11">
    <location>
        <begin position="45"/>
        <end position="77"/>
    </location>
</feature>
<dbReference type="GO" id="GO:0015031">
    <property type="term" value="P:protein transport"/>
    <property type="evidence" value="ECO:0007669"/>
    <property type="project" value="UniProtKB-KW"/>
</dbReference>
<name>A0AAJ7TML5_PETMA</name>
<dbReference type="FunFam" id="1.20.1280.130:FF:000001">
    <property type="entry name" value="Vacuolar protein sorting-associated protein 54"/>
    <property type="match status" value="1"/>
</dbReference>
<evidence type="ECO:0000259" key="13">
    <source>
        <dbReference type="Pfam" id="PF10475"/>
    </source>
</evidence>
<comment type="similarity">
    <text evidence="2">Belongs to the VPS54 family.</text>
</comment>
<dbReference type="GO" id="GO:0000938">
    <property type="term" value="C:GARP complex"/>
    <property type="evidence" value="ECO:0007669"/>
    <property type="project" value="InterPro"/>
</dbReference>
<dbReference type="InterPro" id="IPR039745">
    <property type="entry name" value="Vps54"/>
</dbReference>
<feature type="compositionally biased region" description="Low complexity" evidence="11">
    <location>
        <begin position="572"/>
        <end position="588"/>
    </location>
</feature>